<comment type="subcellular location">
    <subcellularLocation>
        <location evidence="1">Membrane</location>
        <topology evidence="1">Multi-pass membrane protein</topology>
    </subcellularLocation>
</comment>
<sequence length="339" mass="38954">MGDVAYHRMVLKKTVFVFLSDVAHLMWFERLYVWLQCFEKYVLYPAIILNAVTIDAFSISNYQRLRTHTRRVDNSNTRLVVQIEGDPGSDGSSRNAIFYEHVTRALQATLCGDLALGRWGSYSSGDCFILASDDLNAFVHLIEVGNGLVTFQLRGLEFQGTYCQQREVEAIMEGDEDDRGCCCCKPGHAPHLLSCNAAFNLRWLTWEVTRTRYILESYSITDNNAATMLQVFDLRRLLIRYYVKSIIYYMVTSPKLLSWIENASLLKSLQAFAKWHHIERDLTMFNINTDDDYVPCLQGITRASFCNVYLEWIQHCTQMRPQVGWAAGLRAMLVGFKAP</sequence>
<accession>L5K3M4</accession>
<proteinExistence type="inferred from homology"/>
<dbReference type="AlphaFoldDB" id="L5K3M4"/>
<dbReference type="EMBL" id="KB031047">
    <property type="protein sequence ID" value="ELK05083.1"/>
    <property type="molecule type" value="Genomic_DNA"/>
</dbReference>
<dbReference type="GO" id="GO:0016020">
    <property type="term" value="C:membrane"/>
    <property type="evidence" value="ECO:0007669"/>
    <property type="project" value="UniProtKB-SubCell"/>
</dbReference>
<organism evidence="2 3">
    <name type="scientific">Pteropus alecto</name>
    <name type="common">Black flying fox</name>
    <dbReference type="NCBI Taxonomy" id="9402"/>
    <lineage>
        <taxon>Eukaryota</taxon>
        <taxon>Metazoa</taxon>
        <taxon>Chordata</taxon>
        <taxon>Craniata</taxon>
        <taxon>Vertebrata</taxon>
        <taxon>Euteleostomi</taxon>
        <taxon>Mammalia</taxon>
        <taxon>Eutheria</taxon>
        <taxon>Laurasiatheria</taxon>
        <taxon>Chiroptera</taxon>
        <taxon>Yinpterochiroptera</taxon>
        <taxon>Pteropodoidea</taxon>
        <taxon>Pteropodidae</taxon>
        <taxon>Pteropodinae</taxon>
        <taxon>Pteropus</taxon>
    </lineage>
</organism>
<evidence type="ECO:0000256" key="1">
    <source>
        <dbReference type="RuleBase" id="RU367089"/>
    </source>
</evidence>
<evidence type="ECO:0000313" key="3">
    <source>
        <dbReference type="Proteomes" id="UP000010552"/>
    </source>
</evidence>
<protein>
    <recommendedName>
        <fullName evidence="1">Pecanex-like protein</fullName>
    </recommendedName>
</protein>
<dbReference type="InParanoid" id="L5K3M4"/>
<comment type="similarity">
    <text evidence="1">Belongs to the pecanex family.</text>
</comment>
<dbReference type="PANTHER" id="PTHR12372:SF5">
    <property type="entry name" value="PECANEX-LIKE PROTEIN 2"/>
    <property type="match status" value="1"/>
</dbReference>
<evidence type="ECO:0000313" key="2">
    <source>
        <dbReference type="EMBL" id="ELK05083.1"/>
    </source>
</evidence>
<reference evidence="3" key="1">
    <citation type="journal article" date="2013" name="Science">
        <title>Comparative analysis of bat genomes provides insight into the evolution of flight and immunity.</title>
        <authorList>
            <person name="Zhang G."/>
            <person name="Cowled C."/>
            <person name="Shi Z."/>
            <person name="Huang Z."/>
            <person name="Bishop-Lilly K.A."/>
            <person name="Fang X."/>
            <person name="Wynne J.W."/>
            <person name="Xiong Z."/>
            <person name="Baker M.L."/>
            <person name="Zhao W."/>
            <person name="Tachedjian M."/>
            <person name="Zhu Y."/>
            <person name="Zhou P."/>
            <person name="Jiang X."/>
            <person name="Ng J."/>
            <person name="Yang L."/>
            <person name="Wu L."/>
            <person name="Xiao J."/>
            <person name="Feng Y."/>
            <person name="Chen Y."/>
            <person name="Sun X."/>
            <person name="Zhang Y."/>
            <person name="Marsh G.A."/>
            <person name="Crameri G."/>
            <person name="Broder C.C."/>
            <person name="Frey K.G."/>
            <person name="Wang L.F."/>
            <person name="Wang J."/>
        </authorList>
    </citation>
    <scope>NUCLEOTIDE SEQUENCE [LARGE SCALE GENOMIC DNA]</scope>
</reference>
<name>L5K3M4_PTEAL</name>
<dbReference type="InterPro" id="IPR039797">
    <property type="entry name" value="Pecanex"/>
</dbReference>
<dbReference type="Proteomes" id="UP000010552">
    <property type="component" value="Unassembled WGS sequence"/>
</dbReference>
<dbReference type="PANTHER" id="PTHR12372">
    <property type="entry name" value="PECANEX"/>
    <property type="match status" value="1"/>
</dbReference>
<keyword evidence="3" id="KW-1185">Reference proteome</keyword>
<gene>
    <name evidence="2" type="ORF">PAL_GLEAN10008129</name>
</gene>
<dbReference type="STRING" id="9402.L5K3M4"/>